<sequence length="152" mass="16488">MTRRLALIFGAVFILGIVSAKPIDKEDQSGAPPDPSNENLNEIAADISPKIVNNPTKAQADTEAEIETETTPGSELSPEIQDEDIKPTESSPFDFREEQITDGIQTVAKGAKELVQSLEKIIRGAVRIPFNSQVRSTADSILDTIFGPLKKN</sequence>
<keyword evidence="4" id="KW-1185">Reference proteome</keyword>
<protein>
    <submittedName>
        <fullName evidence="3">Uncharacterized protein</fullName>
    </submittedName>
</protein>
<dbReference type="EMBL" id="CAJVCH010537386">
    <property type="protein sequence ID" value="CAG7825743.1"/>
    <property type="molecule type" value="Genomic_DNA"/>
</dbReference>
<feature type="region of interest" description="Disordered" evidence="1">
    <location>
        <begin position="23"/>
        <end position="94"/>
    </location>
</feature>
<evidence type="ECO:0000313" key="3">
    <source>
        <dbReference type="EMBL" id="CAG7825743.1"/>
    </source>
</evidence>
<evidence type="ECO:0000256" key="2">
    <source>
        <dbReference type="SAM" id="SignalP"/>
    </source>
</evidence>
<proteinExistence type="predicted"/>
<dbReference type="Proteomes" id="UP000708208">
    <property type="component" value="Unassembled WGS sequence"/>
</dbReference>
<evidence type="ECO:0000256" key="1">
    <source>
        <dbReference type="SAM" id="MobiDB-lite"/>
    </source>
</evidence>
<reference evidence="3" key="1">
    <citation type="submission" date="2021-06" db="EMBL/GenBank/DDBJ databases">
        <authorList>
            <person name="Hodson N. C."/>
            <person name="Mongue J. A."/>
            <person name="Jaron S. K."/>
        </authorList>
    </citation>
    <scope>NUCLEOTIDE SEQUENCE</scope>
</reference>
<dbReference type="AlphaFoldDB" id="A0A8J2L3S8"/>
<keyword evidence="2" id="KW-0732">Signal</keyword>
<feature type="signal peptide" evidence="2">
    <location>
        <begin position="1"/>
        <end position="20"/>
    </location>
</feature>
<evidence type="ECO:0000313" key="4">
    <source>
        <dbReference type="Proteomes" id="UP000708208"/>
    </source>
</evidence>
<comment type="caution">
    <text evidence="3">The sequence shown here is derived from an EMBL/GenBank/DDBJ whole genome shotgun (WGS) entry which is preliminary data.</text>
</comment>
<feature type="chain" id="PRO_5035173722" evidence="2">
    <location>
        <begin position="21"/>
        <end position="152"/>
    </location>
</feature>
<organism evidence="3 4">
    <name type="scientific">Allacma fusca</name>
    <dbReference type="NCBI Taxonomy" id="39272"/>
    <lineage>
        <taxon>Eukaryota</taxon>
        <taxon>Metazoa</taxon>
        <taxon>Ecdysozoa</taxon>
        <taxon>Arthropoda</taxon>
        <taxon>Hexapoda</taxon>
        <taxon>Collembola</taxon>
        <taxon>Symphypleona</taxon>
        <taxon>Sminthuridae</taxon>
        <taxon>Allacma</taxon>
    </lineage>
</organism>
<gene>
    <name evidence="3" type="ORF">AFUS01_LOCUS35837</name>
</gene>
<name>A0A8J2L3S8_9HEXA</name>
<accession>A0A8J2L3S8</accession>